<dbReference type="PANTHER" id="PTHR43775:SF37">
    <property type="entry name" value="SI:DKEY-61P9.11"/>
    <property type="match status" value="1"/>
</dbReference>
<dbReference type="Proteomes" id="UP000298340">
    <property type="component" value="Unassembled WGS sequence"/>
</dbReference>
<evidence type="ECO:0000313" key="3">
    <source>
        <dbReference type="EMBL" id="TEB41182.1"/>
    </source>
</evidence>
<dbReference type="Gene3D" id="1.10.1240.100">
    <property type="match status" value="1"/>
</dbReference>
<proteinExistence type="predicted"/>
<dbReference type="Pfam" id="PF22621">
    <property type="entry name" value="CurL-like_PKS_C"/>
    <property type="match status" value="1"/>
</dbReference>
<dbReference type="AlphaFoldDB" id="A0A4Y7U5X1"/>
<dbReference type="RefSeq" id="WP_134092420.1">
    <property type="nucleotide sequence ID" value="NZ_QWDN01000479.1"/>
</dbReference>
<dbReference type="SUPFAM" id="SSF53901">
    <property type="entry name" value="Thiolase-like"/>
    <property type="match status" value="1"/>
</dbReference>
<protein>
    <submittedName>
        <fullName evidence="3">Uncharacterized protein</fullName>
    </submittedName>
</protein>
<evidence type="ECO:0000256" key="2">
    <source>
        <dbReference type="ARBA" id="ARBA00022553"/>
    </source>
</evidence>
<name>A0A4Y7U5X1_9FLAO</name>
<dbReference type="GO" id="GO:0004312">
    <property type="term" value="F:fatty acid synthase activity"/>
    <property type="evidence" value="ECO:0007669"/>
    <property type="project" value="TreeGrafter"/>
</dbReference>
<reference evidence="3 4" key="1">
    <citation type="journal article" date="2018" name="Syst. Appl. Microbiol.">
        <title>Flavobacterium circumlabens sp. nov. and Flavobacterium cupreum sp. nov., two psychrotrophic species isolated from Antarctic environmental samples.</title>
        <authorList>
            <person name="Kralova S."/>
            <person name="Busse H.J."/>
            <person name="Svec P."/>
            <person name="Maslanova I."/>
            <person name="Stankova E."/>
            <person name="Bartak M."/>
            <person name="Sedlacek I."/>
        </authorList>
    </citation>
    <scope>NUCLEOTIDE SEQUENCE [LARGE SCALE GENOMIC DNA]</scope>
    <source>
        <strain evidence="3 4">CCM 8828</strain>
    </source>
</reference>
<dbReference type="EMBL" id="QWDN01000479">
    <property type="protein sequence ID" value="TEB41182.1"/>
    <property type="molecule type" value="Genomic_DNA"/>
</dbReference>
<comment type="caution">
    <text evidence="3">The sequence shown here is derived from an EMBL/GenBank/DDBJ whole genome shotgun (WGS) entry which is preliminary data.</text>
</comment>
<gene>
    <name evidence="3" type="ORF">D0809_26825</name>
</gene>
<dbReference type="InterPro" id="IPR050091">
    <property type="entry name" value="PKS_NRPS_Biosynth_Enz"/>
</dbReference>
<dbReference type="PANTHER" id="PTHR43775">
    <property type="entry name" value="FATTY ACID SYNTHASE"/>
    <property type="match status" value="1"/>
</dbReference>
<dbReference type="GO" id="GO:0006633">
    <property type="term" value="P:fatty acid biosynthetic process"/>
    <property type="evidence" value="ECO:0007669"/>
    <property type="project" value="TreeGrafter"/>
</dbReference>
<organism evidence="3 4">
    <name type="scientific">Flavobacterium circumlabens</name>
    <dbReference type="NCBI Taxonomy" id="2133765"/>
    <lineage>
        <taxon>Bacteria</taxon>
        <taxon>Pseudomonadati</taxon>
        <taxon>Bacteroidota</taxon>
        <taxon>Flavobacteriia</taxon>
        <taxon>Flavobacteriales</taxon>
        <taxon>Flavobacteriaceae</taxon>
        <taxon>Flavobacterium</taxon>
    </lineage>
</organism>
<dbReference type="Gene3D" id="3.40.47.10">
    <property type="match status" value="1"/>
</dbReference>
<keyword evidence="1" id="KW-0596">Phosphopantetheine</keyword>
<feature type="non-terminal residue" evidence="3">
    <location>
        <position position="1"/>
    </location>
</feature>
<feature type="non-terminal residue" evidence="3">
    <location>
        <position position="135"/>
    </location>
</feature>
<accession>A0A4Y7U5X1</accession>
<keyword evidence="2" id="KW-0597">Phosphoprotein</keyword>
<evidence type="ECO:0000313" key="4">
    <source>
        <dbReference type="Proteomes" id="UP000298340"/>
    </source>
</evidence>
<dbReference type="InterPro" id="IPR016039">
    <property type="entry name" value="Thiolase-like"/>
</dbReference>
<evidence type="ECO:0000256" key="1">
    <source>
        <dbReference type="ARBA" id="ARBA00022450"/>
    </source>
</evidence>
<sequence>WQTSKTRRAGVSSFGLSGTNAHIILEEYKASAATTSNTATDNWFKIAAKSKNALKEYIDSIHNFIAETTPIEDLAYTLNTGRKDYKYRLAVSGNTIAEIKKSLLSQKENDEITTAKYSKIALLYLSDAVPNVENF</sequence>